<dbReference type="InterPro" id="IPR010352">
    <property type="entry name" value="DUF945"/>
</dbReference>
<dbReference type="AlphaFoldDB" id="A0A7H9CIA4"/>
<organism evidence="1 2">
    <name type="scientific">Candidatus Campylobacter infans</name>
    <dbReference type="NCBI Taxonomy" id="2561898"/>
    <lineage>
        <taxon>Bacteria</taxon>
        <taxon>Pseudomonadati</taxon>
        <taxon>Campylobacterota</taxon>
        <taxon>Epsilonproteobacteria</taxon>
        <taxon>Campylobacterales</taxon>
        <taxon>Campylobacteraceae</taxon>
        <taxon>Campylobacter</taxon>
    </lineage>
</organism>
<dbReference type="RefSeq" id="WP_179975672.1">
    <property type="nucleotide sequence ID" value="NZ_CP049075.1"/>
</dbReference>
<accession>A0A7H9CIA4</accession>
<dbReference type="EMBL" id="CP049075">
    <property type="protein sequence ID" value="QLI05095.1"/>
    <property type="molecule type" value="Genomic_DNA"/>
</dbReference>
<gene>
    <name evidence="1" type="ORF">CINF_0572</name>
</gene>
<sequence>MKKSAFVLVILLILAAGAQLFTSNSIKSQIDSYIAILENNQNLSIKSKQIKHNIFGSQIDLKLLANIFDEKIEFDLKMVNSYVLLPQFSKITGDLSTPYAGFKRLFNTQTPIKFKANMGFSKSEIIMNIEPILVDEKIKFSLDTSKASFFLRGDKFKAFELEMPKILIEDEDLRAQLSGVKYYLSYDEPVSLNDIGKKIIDSTVGIRADNIALNSMIFAVKFNELDFDNKIIKNARKYSMQSLSNIKTMDLFKIKLNDMVLDFSFNNFDINATEHLYKLDEKQLENDAIIAGEFAKIIDNTSNFELKNFGFKANDGQMKLSLKVSLDQNYTQDKFQNITNYLLVDGEFSATKPLSVMFDPLGAGFKDMEQNALNSGMLKASGDGYMATFSMTKDKITINSIEQDTSFLNDEASTNDAQTMEKMYEDLQK</sequence>
<dbReference type="Pfam" id="PF06097">
    <property type="entry name" value="DUF945"/>
    <property type="match status" value="1"/>
</dbReference>
<name>A0A7H9CIA4_9BACT</name>
<evidence type="ECO:0008006" key="3">
    <source>
        <dbReference type="Google" id="ProtNLM"/>
    </source>
</evidence>
<dbReference type="Proteomes" id="UP000509414">
    <property type="component" value="Chromosome"/>
</dbReference>
<evidence type="ECO:0000313" key="1">
    <source>
        <dbReference type="EMBL" id="QLI05095.1"/>
    </source>
</evidence>
<keyword evidence="2" id="KW-1185">Reference proteome</keyword>
<evidence type="ECO:0000313" key="2">
    <source>
        <dbReference type="Proteomes" id="UP000509414"/>
    </source>
</evidence>
<reference evidence="1 2" key="1">
    <citation type="submission" date="2020-02" db="EMBL/GenBank/DDBJ databases">
        <title>Complete genome sequence of the novel Campylobacter species Candidatus Campylobacter infans.</title>
        <authorList>
            <person name="Duim B."/>
            <person name="Zomer A."/>
            <person name="van der Graaf L."/>
            <person name="Wagenaar J."/>
        </authorList>
    </citation>
    <scope>NUCLEOTIDE SEQUENCE [LARGE SCALE GENOMIC DNA]</scope>
    <source>
        <strain evidence="1 2">19S00001</strain>
    </source>
</reference>
<proteinExistence type="predicted"/>
<dbReference type="KEGG" id="cinf:CINF_0572"/>
<protein>
    <recommendedName>
        <fullName evidence="3">DUF945 family protein</fullName>
    </recommendedName>
</protein>